<keyword evidence="1" id="KW-0472">Membrane</keyword>
<evidence type="ECO:0000256" key="1">
    <source>
        <dbReference type="SAM" id="Phobius"/>
    </source>
</evidence>
<evidence type="ECO:0000313" key="3">
    <source>
        <dbReference type="Proteomes" id="UP001328107"/>
    </source>
</evidence>
<evidence type="ECO:0000313" key="2">
    <source>
        <dbReference type="EMBL" id="GMR47103.1"/>
    </source>
</evidence>
<proteinExistence type="predicted"/>
<name>A0AAN5CMD9_9BILA</name>
<protein>
    <submittedName>
        <fullName evidence="2">Uncharacterized protein</fullName>
    </submittedName>
</protein>
<reference evidence="3" key="1">
    <citation type="submission" date="2022-10" db="EMBL/GenBank/DDBJ databases">
        <title>Genome assembly of Pristionchus species.</title>
        <authorList>
            <person name="Yoshida K."/>
            <person name="Sommer R.J."/>
        </authorList>
    </citation>
    <scope>NUCLEOTIDE SEQUENCE [LARGE SCALE GENOMIC DNA]</scope>
    <source>
        <strain evidence="3">RS5460</strain>
    </source>
</reference>
<organism evidence="2 3">
    <name type="scientific">Pristionchus mayeri</name>
    <dbReference type="NCBI Taxonomy" id="1317129"/>
    <lineage>
        <taxon>Eukaryota</taxon>
        <taxon>Metazoa</taxon>
        <taxon>Ecdysozoa</taxon>
        <taxon>Nematoda</taxon>
        <taxon>Chromadorea</taxon>
        <taxon>Rhabditida</taxon>
        <taxon>Rhabditina</taxon>
        <taxon>Diplogasteromorpha</taxon>
        <taxon>Diplogasteroidea</taxon>
        <taxon>Neodiplogasteridae</taxon>
        <taxon>Pristionchus</taxon>
    </lineage>
</organism>
<keyword evidence="1" id="KW-1133">Transmembrane helix</keyword>
<keyword evidence="1" id="KW-0812">Transmembrane</keyword>
<dbReference type="Proteomes" id="UP001328107">
    <property type="component" value="Unassembled WGS sequence"/>
</dbReference>
<dbReference type="EMBL" id="BTRK01000004">
    <property type="protein sequence ID" value="GMR47103.1"/>
    <property type="molecule type" value="Genomic_DNA"/>
</dbReference>
<accession>A0AAN5CMD9</accession>
<gene>
    <name evidence="2" type="ORF">PMAYCL1PPCAC_17298</name>
</gene>
<feature type="non-terminal residue" evidence="2">
    <location>
        <position position="1"/>
    </location>
</feature>
<dbReference type="AlphaFoldDB" id="A0AAN5CMD9"/>
<keyword evidence="3" id="KW-1185">Reference proteome</keyword>
<sequence>FSWRRFPHFVSTMPKQEFDLIDYAAPVVVGVIFAICLFVASLVINFTCIQKEDDITQFEKFAARRNFRMGPHNLKMVKNCMANDKRFIADCEL</sequence>
<dbReference type="Pfam" id="PF21525">
    <property type="entry name" value="Nlp36"/>
    <property type="match status" value="1"/>
</dbReference>
<feature type="transmembrane region" description="Helical" evidence="1">
    <location>
        <begin position="20"/>
        <end position="44"/>
    </location>
</feature>
<comment type="caution">
    <text evidence="2">The sequence shown here is derived from an EMBL/GenBank/DDBJ whole genome shotgun (WGS) entry which is preliminary data.</text>
</comment>